<dbReference type="EMBL" id="OJIN01000019">
    <property type="protein sequence ID" value="SPD72061.1"/>
    <property type="molecule type" value="Genomic_DNA"/>
</dbReference>
<name>A0A445MRN1_9BACT</name>
<sequence length="38" mass="4467">MMAQGRDFNTIFLGDLKDILSFFPLNFYAIKFKSNHLL</sequence>
<organism evidence="1">
    <name type="scientific">uncultured Desulfobacterium sp</name>
    <dbReference type="NCBI Taxonomy" id="201089"/>
    <lineage>
        <taxon>Bacteria</taxon>
        <taxon>Pseudomonadati</taxon>
        <taxon>Thermodesulfobacteriota</taxon>
        <taxon>Desulfobacteria</taxon>
        <taxon>Desulfobacterales</taxon>
        <taxon>Desulfobacteriaceae</taxon>
        <taxon>Desulfobacterium</taxon>
        <taxon>environmental samples</taxon>
    </lineage>
</organism>
<protein>
    <submittedName>
        <fullName evidence="1">Uncharacterized protein</fullName>
    </submittedName>
</protein>
<accession>A0A445MRN1</accession>
<dbReference type="AlphaFoldDB" id="A0A445MRN1"/>
<reference evidence="1" key="1">
    <citation type="submission" date="2018-01" db="EMBL/GenBank/DDBJ databases">
        <authorList>
            <person name="Regsiter A."/>
            <person name="William W."/>
        </authorList>
    </citation>
    <scope>NUCLEOTIDE SEQUENCE</scope>
    <source>
        <strain evidence="1">TRIP AH-1</strain>
    </source>
</reference>
<gene>
    <name evidence="1" type="ORF">PITCH_A1150096</name>
</gene>
<evidence type="ECO:0000313" key="1">
    <source>
        <dbReference type="EMBL" id="SPD72061.1"/>
    </source>
</evidence>
<proteinExistence type="predicted"/>